<keyword evidence="1" id="KW-0175">Coiled coil</keyword>
<name>A0A1I7EVQ1_9STRE</name>
<dbReference type="Proteomes" id="UP000183629">
    <property type="component" value="Unassembled WGS sequence"/>
</dbReference>
<gene>
    <name evidence="3" type="ORF">SAMN05660328_10129</name>
</gene>
<feature type="signal peptide" evidence="2">
    <location>
        <begin position="1"/>
        <end position="30"/>
    </location>
</feature>
<dbReference type="EMBL" id="FPBN01000001">
    <property type="protein sequence ID" value="SFU27965.1"/>
    <property type="molecule type" value="Genomic_DNA"/>
</dbReference>
<keyword evidence="2" id="KW-0732">Signal</keyword>
<reference evidence="4" key="1">
    <citation type="submission" date="2016-10" db="EMBL/GenBank/DDBJ databases">
        <authorList>
            <person name="Varghese N."/>
            <person name="Submissions S."/>
        </authorList>
    </citation>
    <scope>NUCLEOTIDE SEQUENCE [LARGE SCALE GENOMIC DNA]</scope>
    <source>
        <strain evidence="4">LMG 15572</strain>
    </source>
</reference>
<sequence>MNFKTFFKDKKNLAITILSVLLIASFSSQGNQSQELSQAEDKIEQLSQDVKQAKSDLKDSQDELADFKEENADYIEIGKKEVQKTKEIENSAETAVKNLEKDQTQANLDLATSKVDAVTDADKKEKFQKRIATVKTTIEAKKEKELEDKAETAVKNLENNQSRDNIDDAKNKVNAVNNSTKKEAFNNRINAVVSAIEAKEAEAAKQAQEQAAAEAAAQQAQQQQNQAATQPGDTTTVYITRTGSHYHLNPNCRGLNRSKSTTPVSLSEAQALGLTLCGFE</sequence>
<feature type="coiled-coil region" evidence="1">
    <location>
        <begin position="29"/>
        <end position="226"/>
    </location>
</feature>
<keyword evidence="4" id="KW-1185">Reference proteome</keyword>
<evidence type="ECO:0008006" key="5">
    <source>
        <dbReference type="Google" id="ProtNLM"/>
    </source>
</evidence>
<accession>A0A1I7EVQ1</accession>
<dbReference type="AlphaFoldDB" id="A0A1I7EVQ1"/>
<dbReference type="RefSeq" id="WP_074656274.1">
    <property type="nucleotide sequence ID" value="NZ_FOLZ01000001.1"/>
</dbReference>
<organism evidence="3 4">
    <name type="scientific">Streptococcus gallolyticus</name>
    <dbReference type="NCBI Taxonomy" id="315405"/>
    <lineage>
        <taxon>Bacteria</taxon>
        <taxon>Bacillati</taxon>
        <taxon>Bacillota</taxon>
        <taxon>Bacilli</taxon>
        <taxon>Lactobacillales</taxon>
        <taxon>Streptococcaceae</taxon>
        <taxon>Streptococcus</taxon>
    </lineage>
</organism>
<feature type="chain" id="PRO_5038726850" description="Signal peptide containing protein" evidence="2">
    <location>
        <begin position="31"/>
        <end position="280"/>
    </location>
</feature>
<evidence type="ECO:0000256" key="1">
    <source>
        <dbReference type="SAM" id="Coils"/>
    </source>
</evidence>
<protein>
    <recommendedName>
        <fullName evidence="5">Signal peptide containing protein</fullName>
    </recommendedName>
</protein>
<evidence type="ECO:0000313" key="3">
    <source>
        <dbReference type="EMBL" id="SFU27965.1"/>
    </source>
</evidence>
<proteinExistence type="predicted"/>
<evidence type="ECO:0000313" key="4">
    <source>
        <dbReference type="Proteomes" id="UP000183629"/>
    </source>
</evidence>
<evidence type="ECO:0000256" key="2">
    <source>
        <dbReference type="SAM" id="SignalP"/>
    </source>
</evidence>